<dbReference type="EMBL" id="CAVP010061680">
    <property type="protein sequence ID" value="CDL96819.1"/>
    <property type="molecule type" value="Genomic_DNA"/>
</dbReference>
<dbReference type="EMBL" id="CAVP010061673">
    <property type="protein sequence ID" value="CDL96817.1"/>
    <property type="molecule type" value="Genomic_DNA"/>
</dbReference>
<organism evidence="2">
    <name type="scientific">Haemonchus contortus</name>
    <name type="common">Barber pole worm</name>
    <dbReference type="NCBI Taxonomy" id="6289"/>
    <lineage>
        <taxon>Eukaryota</taxon>
        <taxon>Metazoa</taxon>
        <taxon>Ecdysozoa</taxon>
        <taxon>Nematoda</taxon>
        <taxon>Chromadorea</taxon>
        <taxon>Rhabditida</taxon>
        <taxon>Rhabditina</taxon>
        <taxon>Rhabditomorpha</taxon>
        <taxon>Strongyloidea</taxon>
        <taxon>Trichostrongylidae</taxon>
        <taxon>Haemonchus</taxon>
    </lineage>
</organism>
<name>W6NMH1_HAECO</name>
<reference evidence="2" key="1">
    <citation type="submission" date="2013-03" db="EMBL/GenBank/DDBJ databases">
        <authorList>
            <person name="Aslett M."/>
        </authorList>
    </citation>
    <scope>NUCLEOTIDE SEQUENCE [LARGE SCALE GENOMIC DNA]</scope>
    <source>
        <strain evidence="2">ISE/inbred ISE</strain>
    </source>
</reference>
<comment type="caution">
    <text evidence="2">The sequence shown here is derived from an EMBL/GenBank/DDBJ whole genome shotgun (WGS) entry which is preliminary data.</text>
</comment>
<evidence type="ECO:0000313" key="1">
    <source>
        <dbReference type="EMBL" id="CDL96817.1"/>
    </source>
</evidence>
<protein>
    <submittedName>
        <fullName evidence="2">Protein C45G7.4</fullName>
    </submittedName>
</protein>
<sequence>MPHMPHFLPYQCSYRSSHQLGSLDSRECTKRKRNECDSNPCAGHAASSTARDLSTFYEKKRNPQQNDVKDTKTFTCLECCVNMHNGHTLLSMSQLQAEQLKVLGELRELRRRLVDALSSTHPVPKGWSGEDVKDLLFSTSRETLQADDETLTKLDSAIQMVESSTVICPKKLSELRNEQIHQCSRFLTRKPLHQEALGDVLEKSDGEKDNLIL</sequence>
<evidence type="ECO:0000313" key="2">
    <source>
        <dbReference type="EMBL" id="CDL96819.1"/>
    </source>
</evidence>
<accession>W6NMH1</accession>
<dbReference type="AlphaFoldDB" id="W6NMH1"/>
<proteinExistence type="predicted"/>
<reference evidence="2" key="2">
    <citation type="submission" date="2013-05" db="EMBL/GenBank/DDBJ databases">
        <title>The genome and transcriptome of Haemonchus contortus: a key model parasite for drug and vaccine discovery.</title>
        <authorList>
            <person name="Laing R."/>
            <person name="Kikuchi T."/>
            <person name="Martinelli A."/>
            <person name="Tsai I.J."/>
            <person name="Beech R.N."/>
            <person name="Redman E."/>
            <person name="Holroyd N."/>
            <person name="Bartley D.J."/>
            <person name="Beasley H."/>
            <person name="Britton C."/>
            <person name="Curran D."/>
            <person name="Devaney E."/>
            <person name="Gilabert A."/>
            <person name="Jackson F."/>
            <person name="Hunt M."/>
            <person name="Johnston S."/>
            <person name="Kryukov I."/>
            <person name="Li K."/>
            <person name="Morrison A.A."/>
            <person name="Reid A.J."/>
            <person name="Sargison N."/>
            <person name="Saunders G."/>
            <person name="Wasmuth J.D."/>
            <person name="Wolstenholme A."/>
            <person name="Berriman M."/>
            <person name="Gilleard J.S."/>
            <person name="Cotton J.A."/>
        </authorList>
    </citation>
    <scope>NUCLEOTIDE SEQUENCE [LARGE SCALE GENOMIC DNA]</scope>
    <source>
        <strain evidence="2">ISE/inbred ISE</strain>
    </source>
</reference>
<gene>
    <name evidence="1" type="ORF">HCOI_00167900</name>
    <name evidence="2" type="ORF">HCOI_00168100</name>
</gene>